<feature type="domain" description="IstB-like ATP-binding" evidence="1">
    <location>
        <begin position="139"/>
        <end position="296"/>
    </location>
</feature>
<comment type="caution">
    <text evidence="2">The sequence shown here is derived from an EMBL/GenBank/DDBJ whole genome shotgun (WGS) entry which is preliminary data.</text>
</comment>
<dbReference type="InterPro" id="IPR027417">
    <property type="entry name" value="P-loop_NTPase"/>
</dbReference>
<dbReference type="EMBL" id="JAMDLW010000023">
    <property type="protein sequence ID" value="MCY9521362.1"/>
    <property type="molecule type" value="Genomic_DNA"/>
</dbReference>
<sequence>MLASGIEKIRSHPEIQKLIKKYPEHSHDLTSPSRFKDVEQYISCIENCLKCPGLESCRNNQVGHYLVAEPNPVPYKGQQQLYFKSRPCKLKKAADRQKILTQRIQSYNVDADNMSATFDDLDDDPQRRPAILKCITFCAEFRAGETDKGLYLFGSYGVGKSRIAGAIANEMAGRGFDVAMVYVPDFFEEIKDAIGTNGVREKVDAIKNVTVLILDDIGAEPLSSWLRDGVLGTILNHRMQNRLLTVYTSNLDMSELRQHIGSVKDEKMFNERKANRIMERIEPFVQVVQVNGRNRRRTP</sequence>
<protein>
    <submittedName>
        <fullName evidence="2">Primosomal protein DnaI</fullName>
    </submittedName>
</protein>
<evidence type="ECO:0000313" key="3">
    <source>
        <dbReference type="Proteomes" id="UP001207626"/>
    </source>
</evidence>
<evidence type="ECO:0000259" key="1">
    <source>
        <dbReference type="Pfam" id="PF01695"/>
    </source>
</evidence>
<name>A0ABT4DVH7_9BACL</name>
<accession>A0ABT4DVH7</accession>
<dbReference type="Pfam" id="PF01695">
    <property type="entry name" value="IstB_IS21"/>
    <property type="match status" value="1"/>
</dbReference>
<dbReference type="InterPro" id="IPR002611">
    <property type="entry name" value="IstB_ATP-bd"/>
</dbReference>
<gene>
    <name evidence="2" type="primary">dnaI</name>
    <name evidence="2" type="ORF">M5X09_17095</name>
</gene>
<dbReference type="CDD" id="cd00009">
    <property type="entry name" value="AAA"/>
    <property type="match status" value="1"/>
</dbReference>
<keyword evidence="3" id="KW-1185">Reference proteome</keyword>
<dbReference type="Gene3D" id="3.40.50.300">
    <property type="entry name" value="P-loop containing nucleotide triphosphate hydrolases"/>
    <property type="match status" value="1"/>
</dbReference>
<dbReference type="NCBIfam" id="NF006505">
    <property type="entry name" value="PRK08939.1"/>
    <property type="match status" value="1"/>
</dbReference>
<organism evidence="2 3">
    <name type="scientific">Paenibacillus apiarius</name>
    <dbReference type="NCBI Taxonomy" id="46240"/>
    <lineage>
        <taxon>Bacteria</taxon>
        <taxon>Bacillati</taxon>
        <taxon>Bacillota</taxon>
        <taxon>Bacilli</taxon>
        <taxon>Bacillales</taxon>
        <taxon>Paenibacillaceae</taxon>
        <taxon>Paenibacillus</taxon>
    </lineage>
</organism>
<dbReference type="PANTHER" id="PTHR30050">
    <property type="entry name" value="CHROMOSOMAL REPLICATION INITIATOR PROTEIN DNAA"/>
    <property type="match status" value="1"/>
</dbReference>
<dbReference type="PANTHER" id="PTHR30050:SF8">
    <property type="entry name" value="PRIMOSOMAL PROTEIN DNAI"/>
    <property type="match status" value="1"/>
</dbReference>
<dbReference type="Proteomes" id="UP001207626">
    <property type="component" value="Unassembled WGS sequence"/>
</dbReference>
<reference evidence="2 3" key="1">
    <citation type="submission" date="2022-05" db="EMBL/GenBank/DDBJ databases">
        <title>Genome Sequencing of Bee-Associated Microbes.</title>
        <authorList>
            <person name="Dunlap C."/>
        </authorList>
    </citation>
    <scope>NUCLEOTIDE SEQUENCE [LARGE SCALE GENOMIC DNA]</scope>
    <source>
        <strain evidence="2 3">NRRL NRS-1438</strain>
    </source>
</reference>
<evidence type="ECO:0000313" key="2">
    <source>
        <dbReference type="EMBL" id="MCY9521362.1"/>
    </source>
</evidence>
<proteinExistence type="predicted"/>
<dbReference type="SUPFAM" id="SSF52540">
    <property type="entry name" value="P-loop containing nucleoside triphosphate hydrolases"/>
    <property type="match status" value="1"/>
</dbReference>